<feature type="region of interest" description="Disordered" evidence="10">
    <location>
        <begin position="75"/>
        <end position="125"/>
    </location>
</feature>
<comment type="caution">
    <text evidence="12">The sequence shown here is derived from an EMBL/GenBank/DDBJ whole genome shotgun (WGS) entry which is preliminary data.</text>
</comment>
<evidence type="ECO:0000259" key="11">
    <source>
        <dbReference type="PROSITE" id="PS00028"/>
    </source>
</evidence>
<dbReference type="AlphaFoldDB" id="A0AAD5VCM1"/>
<dbReference type="CDD" id="cd22745">
    <property type="entry name" value="OTU_OTU1"/>
    <property type="match status" value="1"/>
</dbReference>
<keyword evidence="5 9" id="KW-0833">Ubl conjugation pathway</keyword>
<dbReference type="Gene3D" id="3.10.20.90">
    <property type="entry name" value="Phosphatidylinositol 3-kinase Catalytic Subunit, Chain A, domain 1"/>
    <property type="match status" value="1"/>
</dbReference>
<dbReference type="InterPro" id="IPR057766">
    <property type="entry name" value="Znf-C2H2_OTU1-like_C"/>
</dbReference>
<dbReference type="InterPro" id="IPR048857">
    <property type="entry name" value="OTU1_Ubl"/>
</dbReference>
<keyword evidence="4" id="KW-0863">Zinc-finger</keyword>
<evidence type="ECO:0000256" key="10">
    <source>
        <dbReference type="SAM" id="MobiDB-lite"/>
    </source>
</evidence>
<name>A0AAD5VCM1_9APHY</name>
<dbReference type="GO" id="GO:0005634">
    <property type="term" value="C:nucleus"/>
    <property type="evidence" value="ECO:0007669"/>
    <property type="project" value="TreeGrafter"/>
</dbReference>
<comment type="subcellular location">
    <subcellularLocation>
        <location evidence="9">Cytoplasm</location>
    </subcellularLocation>
</comment>
<comment type="function">
    <text evidence="9">Hydrolase that can remove conjugated ubiquitin from proteins and may therefore play an important regulatory role at the level of protein turnover by preventing degradation.</text>
</comment>
<dbReference type="Gene3D" id="3.90.70.80">
    <property type="match status" value="1"/>
</dbReference>
<dbReference type="Pfam" id="PF24560">
    <property type="entry name" value="zf-C2H2_OTU1_C"/>
    <property type="match status" value="1"/>
</dbReference>
<protein>
    <recommendedName>
        <fullName evidence="9">Ubiquitin thioesterase OTU</fullName>
        <ecNumber evidence="9">3.4.19.12</ecNumber>
    </recommendedName>
</protein>
<dbReference type="SUPFAM" id="SSF54001">
    <property type="entry name" value="Cysteine proteinases"/>
    <property type="match status" value="1"/>
</dbReference>
<dbReference type="GO" id="GO:0036503">
    <property type="term" value="P:ERAD pathway"/>
    <property type="evidence" value="ECO:0007669"/>
    <property type="project" value="TreeGrafter"/>
</dbReference>
<keyword evidence="13" id="KW-1185">Reference proteome</keyword>
<accession>A0AAD5VCM1</accession>
<dbReference type="InterPro" id="IPR038765">
    <property type="entry name" value="Papain-like_cys_pep_sf"/>
</dbReference>
<feature type="compositionally biased region" description="Low complexity" evidence="10">
    <location>
        <begin position="78"/>
        <end position="112"/>
    </location>
</feature>
<feature type="domain" description="C2H2-type" evidence="11">
    <location>
        <begin position="329"/>
        <end position="351"/>
    </location>
</feature>
<gene>
    <name evidence="12" type="ORF">NLI96_g1563</name>
</gene>
<evidence type="ECO:0000256" key="3">
    <source>
        <dbReference type="ARBA" id="ARBA00022723"/>
    </source>
</evidence>
<organism evidence="12 13">
    <name type="scientific">Meripilus lineatus</name>
    <dbReference type="NCBI Taxonomy" id="2056292"/>
    <lineage>
        <taxon>Eukaryota</taxon>
        <taxon>Fungi</taxon>
        <taxon>Dikarya</taxon>
        <taxon>Basidiomycota</taxon>
        <taxon>Agaricomycotina</taxon>
        <taxon>Agaricomycetes</taxon>
        <taxon>Polyporales</taxon>
        <taxon>Meripilaceae</taxon>
        <taxon>Meripilus</taxon>
    </lineage>
</organism>
<evidence type="ECO:0000256" key="8">
    <source>
        <dbReference type="ARBA" id="ARBA00022833"/>
    </source>
</evidence>
<keyword evidence="7 9" id="KW-0788">Thiol protease</keyword>
<dbReference type="GO" id="GO:0030968">
    <property type="term" value="P:endoplasmic reticulum unfolded protein response"/>
    <property type="evidence" value="ECO:0007669"/>
    <property type="project" value="TreeGrafter"/>
</dbReference>
<dbReference type="Proteomes" id="UP001212997">
    <property type="component" value="Unassembled WGS sequence"/>
</dbReference>
<dbReference type="EC" id="3.4.19.12" evidence="9"/>
<evidence type="ECO:0000256" key="5">
    <source>
        <dbReference type="ARBA" id="ARBA00022786"/>
    </source>
</evidence>
<sequence>MAPIRLRHPKGVVTIQVDLDQFSVLDLQQEIYAATEIPPSQQELKAGYPPHSLTLIPELPLESLGLKQGEQLIVSQKAGAAPASPSRPGQTASTTRSPPLSSPPRSSTRQQPPSSPTNASGPDHVPVDGGYLVHRIVPDDNSCLFSSVALVFEQDIRKAPEIRRIVADAIRRDMVTWSDAILGCARSHFPEYRNPTFDAVFLSLFSRPRDDYIATILRPATWGGAIELTILANHYGTEICSVDVETGRVDRFTPERGDGNRCVLIYSGIHYDAATIAPILDVPDDFHQTRIPIQSEGDDDPILVATKKLADKLRAKRAYTNTATFDLKCQVCGKGLKGEKEARAHASETGHVEFGEY</sequence>
<evidence type="ECO:0000313" key="13">
    <source>
        <dbReference type="Proteomes" id="UP001212997"/>
    </source>
</evidence>
<proteinExistence type="predicted"/>
<dbReference type="SUPFAM" id="SSF54236">
    <property type="entry name" value="Ubiquitin-like"/>
    <property type="match status" value="1"/>
</dbReference>
<comment type="catalytic activity">
    <reaction evidence="1 9">
        <text>Thiol-dependent hydrolysis of ester, thioester, amide, peptide and isopeptide bonds formed by the C-terminal Gly of ubiquitin (a 76-residue protein attached to proteins as an intracellular targeting signal).</text>
        <dbReference type="EC" id="3.4.19.12"/>
    </reaction>
</comment>
<dbReference type="CDD" id="cd17059">
    <property type="entry name" value="Ubl_OTU1"/>
    <property type="match status" value="1"/>
</dbReference>
<evidence type="ECO:0000313" key="12">
    <source>
        <dbReference type="EMBL" id="KAJ3490235.1"/>
    </source>
</evidence>
<dbReference type="Pfam" id="PF21403">
    <property type="entry name" value="OTU1_UBXL"/>
    <property type="match status" value="1"/>
</dbReference>
<keyword evidence="2" id="KW-0645">Protease</keyword>
<dbReference type="GO" id="GO:0004843">
    <property type="term" value="F:cysteine-type deubiquitinase activity"/>
    <property type="evidence" value="ECO:0007669"/>
    <property type="project" value="UniProtKB-UniRule"/>
</dbReference>
<dbReference type="PROSITE" id="PS00028">
    <property type="entry name" value="ZINC_FINGER_C2H2_1"/>
    <property type="match status" value="1"/>
</dbReference>
<dbReference type="EMBL" id="JANAWD010000031">
    <property type="protein sequence ID" value="KAJ3490235.1"/>
    <property type="molecule type" value="Genomic_DNA"/>
</dbReference>
<evidence type="ECO:0000256" key="9">
    <source>
        <dbReference type="RuleBase" id="RU367104"/>
    </source>
</evidence>
<evidence type="ECO:0000256" key="4">
    <source>
        <dbReference type="ARBA" id="ARBA00022771"/>
    </source>
</evidence>
<keyword evidence="8" id="KW-0862">Zinc</keyword>
<dbReference type="InterPro" id="IPR013087">
    <property type="entry name" value="Znf_C2H2_type"/>
</dbReference>
<reference evidence="12" key="1">
    <citation type="submission" date="2022-07" db="EMBL/GenBank/DDBJ databases">
        <title>Genome Sequence of Physisporinus lineatus.</title>
        <authorList>
            <person name="Buettner E."/>
        </authorList>
    </citation>
    <scope>NUCLEOTIDE SEQUENCE</scope>
    <source>
        <strain evidence="12">VT162</strain>
    </source>
</reference>
<dbReference type="InterPro" id="IPR029071">
    <property type="entry name" value="Ubiquitin-like_domsf"/>
</dbReference>
<dbReference type="GO" id="GO:0008270">
    <property type="term" value="F:zinc ion binding"/>
    <property type="evidence" value="ECO:0007669"/>
    <property type="project" value="UniProtKB-KW"/>
</dbReference>
<evidence type="ECO:0000256" key="7">
    <source>
        <dbReference type="ARBA" id="ARBA00022807"/>
    </source>
</evidence>
<evidence type="ECO:0000256" key="2">
    <source>
        <dbReference type="ARBA" id="ARBA00022670"/>
    </source>
</evidence>
<dbReference type="PANTHER" id="PTHR13312">
    <property type="entry name" value="HIV-INDUCED PROTEIN-7-LIKE PROTEASE"/>
    <property type="match status" value="1"/>
</dbReference>
<evidence type="ECO:0000256" key="6">
    <source>
        <dbReference type="ARBA" id="ARBA00022801"/>
    </source>
</evidence>
<evidence type="ECO:0000256" key="1">
    <source>
        <dbReference type="ARBA" id="ARBA00000707"/>
    </source>
</evidence>
<dbReference type="GO" id="GO:0016579">
    <property type="term" value="P:protein deubiquitination"/>
    <property type="evidence" value="ECO:0007669"/>
    <property type="project" value="TreeGrafter"/>
</dbReference>
<keyword evidence="6 9" id="KW-0378">Hydrolase</keyword>
<dbReference type="PANTHER" id="PTHR13312:SF0">
    <property type="entry name" value="UBIQUITIN THIOESTERASE OTU1"/>
    <property type="match status" value="1"/>
</dbReference>
<keyword evidence="9" id="KW-0963">Cytoplasm</keyword>
<keyword evidence="3" id="KW-0479">Metal-binding</keyword>
<dbReference type="GO" id="GO:0005829">
    <property type="term" value="C:cytosol"/>
    <property type="evidence" value="ECO:0007669"/>
    <property type="project" value="TreeGrafter"/>
</dbReference>